<keyword evidence="2" id="KW-1185">Reference proteome</keyword>
<proteinExistence type="predicted"/>
<dbReference type="Proteomes" id="UP000530514">
    <property type="component" value="Unassembled WGS sequence"/>
</dbReference>
<evidence type="ECO:0000313" key="1">
    <source>
        <dbReference type="EMBL" id="MBA4543113.1"/>
    </source>
</evidence>
<dbReference type="EMBL" id="JACEIP010000012">
    <property type="protein sequence ID" value="MBA4543113.1"/>
    <property type="molecule type" value="Genomic_DNA"/>
</dbReference>
<dbReference type="RefSeq" id="WP_033101447.1">
    <property type="nucleotide sequence ID" value="NZ_JACEIP010000012.1"/>
</dbReference>
<evidence type="ECO:0000313" key="2">
    <source>
        <dbReference type="Proteomes" id="UP000530514"/>
    </source>
</evidence>
<name>A0A7W1XAR7_9BACL</name>
<organism evidence="1 2">
    <name type="scientific">Thermoactinomyces daqus</name>
    <dbReference type="NCBI Taxonomy" id="1329516"/>
    <lineage>
        <taxon>Bacteria</taxon>
        <taxon>Bacillati</taxon>
        <taxon>Bacillota</taxon>
        <taxon>Bacilli</taxon>
        <taxon>Bacillales</taxon>
        <taxon>Thermoactinomycetaceae</taxon>
        <taxon>Thermoactinomyces</taxon>
    </lineage>
</organism>
<gene>
    <name evidence="1" type="ORF">H1164_09385</name>
</gene>
<comment type="caution">
    <text evidence="1">The sequence shown here is derived from an EMBL/GenBank/DDBJ whole genome shotgun (WGS) entry which is preliminary data.</text>
</comment>
<dbReference type="InterPro" id="IPR024078">
    <property type="entry name" value="LmbE-like_dom_sf"/>
</dbReference>
<dbReference type="OrthoDB" id="9790023at2"/>
<dbReference type="Pfam" id="PF02585">
    <property type="entry name" value="PIG-L"/>
    <property type="match status" value="1"/>
</dbReference>
<dbReference type="InterPro" id="IPR003737">
    <property type="entry name" value="GlcNAc_PI_deacetylase-related"/>
</dbReference>
<protein>
    <submittedName>
        <fullName evidence="1">PIG-L family deacetylase</fullName>
    </submittedName>
</protein>
<reference evidence="1 2" key="1">
    <citation type="submission" date="2020-07" db="EMBL/GenBank/DDBJ databases">
        <authorList>
            <person name="Feng H."/>
        </authorList>
    </citation>
    <scope>NUCLEOTIDE SEQUENCE [LARGE SCALE GENOMIC DNA]</scope>
    <source>
        <strain evidence="2">s-11</strain>
    </source>
</reference>
<dbReference type="GO" id="GO:0016811">
    <property type="term" value="F:hydrolase activity, acting on carbon-nitrogen (but not peptide) bonds, in linear amides"/>
    <property type="evidence" value="ECO:0007669"/>
    <property type="project" value="TreeGrafter"/>
</dbReference>
<dbReference type="PANTHER" id="PTHR12993">
    <property type="entry name" value="N-ACETYLGLUCOSAMINYL-PHOSPHATIDYLINOSITOL DE-N-ACETYLASE-RELATED"/>
    <property type="match status" value="1"/>
</dbReference>
<dbReference type="Gene3D" id="3.40.50.10320">
    <property type="entry name" value="LmbE-like"/>
    <property type="match status" value="1"/>
</dbReference>
<dbReference type="PANTHER" id="PTHR12993:SF11">
    <property type="entry name" value="N-ACETYLGLUCOSAMINYL-PHOSPHATIDYLINOSITOL DE-N-ACETYLASE"/>
    <property type="match status" value="1"/>
</dbReference>
<dbReference type="AlphaFoldDB" id="A0A7W1XAR7"/>
<accession>A0A7W1XAR7</accession>
<dbReference type="SUPFAM" id="SSF102588">
    <property type="entry name" value="LmbE-like"/>
    <property type="match status" value="1"/>
</dbReference>
<sequence length="225" mass="25220">MSEKNILYCFAHPDDETFTCGGTIARFHSLGAKQTLYCATHGDAGKTGNPPVCSKEELGHVRTQELQEAAQILGIDNLILRDFGDGRLKDQPFSRLVEDIRSVLEQIRPELVITFPPSGISGHQDHKVIQKATLAAVEQISFPTKIYYIVIPESIAKLHARAVHTVPDAYVSRKIDVTAYRDKIAQALKAHKTQHLSVERAFPGVLEGDWTRLRSEEYYQLVIQK</sequence>